<dbReference type="AlphaFoldDB" id="A0A8I5NRJ6"/>
<dbReference type="GeneTree" id="ENSGT00940000163505"/>
<dbReference type="PANTHER" id="PTHR12138">
    <property type="entry name" value="PRIMATE-EXPANDED PROTEIN FAMILY"/>
    <property type="match status" value="1"/>
</dbReference>
<name>A0A8I5NRJ6_PAPAN</name>
<keyword evidence="3" id="KW-1185">Reference proteome</keyword>
<protein>
    <submittedName>
        <fullName evidence="2">Uncharacterized protein</fullName>
    </submittedName>
</protein>
<evidence type="ECO:0000313" key="2">
    <source>
        <dbReference type="Ensembl" id="ENSPANP00000052157.1"/>
    </source>
</evidence>
<keyword evidence="1" id="KW-1133">Transmembrane helix</keyword>
<accession>A0A8I5NRJ6</accession>
<keyword evidence="1" id="KW-0812">Transmembrane</keyword>
<dbReference type="PANTHER" id="PTHR12138:SF157">
    <property type="entry name" value="SECRETED PROTEIN"/>
    <property type="match status" value="1"/>
</dbReference>
<keyword evidence="1" id="KW-0472">Membrane</keyword>
<evidence type="ECO:0000256" key="1">
    <source>
        <dbReference type="SAM" id="Phobius"/>
    </source>
</evidence>
<reference evidence="2" key="2">
    <citation type="submission" date="2025-08" db="UniProtKB">
        <authorList>
            <consortium name="Ensembl"/>
        </authorList>
    </citation>
    <scope>IDENTIFICATION</scope>
</reference>
<organism evidence="2 3">
    <name type="scientific">Papio anubis</name>
    <name type="common">Olive baboon</name>
    <dbReference type="NCBI Taxonomy" id="9555"/>
    <lineage>
        <taxon>Eukaryota</taxon>
        <taxon>Metazoa</taxon>
        <taxon>Chordata</taxon>
        <taxon>Craniata</taxon>
        <taxon>Vertebrata</taxon>
        <taxon>Euteleostomi</taxon>
        <taxon>Mammalia</taxon>
        <taxon>Eutheria</taxon>
        <taxon>Euarchontoglires</taxon>
        <taxon>Primates</taxon>
        <taxon>Haplorrhini</taxon>
        <taxon>Catarrhini</taxon>
        <taxon>Cercopithecidae</taxon>
        <taxon>Cercopithecinae</taxon>
        <taxon>Papio</taxon>
    </lineage>
</organism>
<feature type="transmembrane region" description="Helical" evidence="1">
    <location>
        <begin position="74"/>
        <end position="94"/>
    </location>
</feature>
<reference evidence="2 3" key="1">
    <citation type="submission" date="2012-03" db="EMBL/GenBank/DDBJ databases">
        <title>Whole Genome Assembly of Papio anubis.</title>
        <authorList>
            <person name="Liu Y.L."/>
            <person name="Abraham K.A."/>
            <person name="Akbar H.A."/>
            <person name="Ali S.A."/>
            <person name="Anosike U.A."/>
            <person name="Aqrawi P.A."/>
            <person name="Arias F.A."/>
            <person name="Attaway T.A."/>
            <person name="Awwad R.A."/>
            <person name="Babu C.B."/>
            <person name="Bandaranaike D.B."/>
            <person name="Battles P.B."/>
            <person name="Bell A.B."/>
            <person name="Beltran B.B."/>
            <person name="Berhane-Mersha D.B."/>
            <person name="Bess C.B."/>
            <person name="Bickham C.B."/>
            <person name="Bolden T.B."/>
            <person name="Carter K.C."/>
            <person name="Chau D.C."/>
            <person name="Chavez A.C."/>
            <person name="Clerc-Blankenburg K.C."/>
            <person name="Coyle M.C."/>
            <person name="Dao M.D."/>
            <person name="Davila M.L.D."/>
            <person name="Davy-Carroll L.D."/>
            <person name="Denson S.D."/>
            <person name="Dinh H.D."/>
            <person name="Fernandez S.F."/>
            <person name="Fernando P.F."/>
            <person name="Forbes L.F."/>
            <person name="Francis C.F."/>
            <person name="Francisco L.F."/>
            <person name="Fu Q.F."/>
            <person name="Garcia-Iii R.G."/>
            <person name="Garrett T.G."/>
            <person name="Gross S.G."/>
            <person name="Gubbala S.G."/>
            <person name="Hirani K.H."/>
            <person name="Hogues M.H."/>
            <person name="Hollins B.H."/>
            <person name="Jackson L.J."/>
            <person name="Javaid M.J."/>
            <person name="Jhangiani S.J."/>
            <person name="Johnson A.J."/>
            <person name="Johnson B.J."/>
            <person name="Jones J.J."/>
            <person name="Joshi V.J."/>
            <person name="Kalu J.K."/>
            <person name="Khan N.K."/>
            <person name="Korchina V.K."/>
            <person name="Kovar C.K."/>
            <person name="Lago L.L."/>
            <person name="Lara F.L."/>
            <person name="Le T.-K.L."/>
            <person name="Lee S.L."/>
            <person name="Legall-Iii F.L."/>
            <person name="Lemon S.L."/>
            <person name="Liu J.L."/>
            <person name="Liu Y.-S.L."/>
            <person name="Liyanage D.L."/>
            <person name="Lopez J.L."/>
            <person name="Lorensuhewa L.L."/>
            <person name="Mata R.M."/>
            <person name="Mathew T.M."/>
            <person name="Mercado C.M."/>
            <person name="Mercado I.M."/>
            <person name="Morales K.M."/>
            <person name="Morgan M.M."/>
            <person name="Munidasa M.M."/>
            <person name="Ngo D.N."/>
            <person name="Nguyen L.N."/>
            <person name="Nguyen T.N."/>
            <person name="Nguyen N.N."/>
            <person name="Obregon M.O."/>
            <person name="Okwuonu G.O."/>
            <person name="Ongeri F.O."/>
            <person name="Onwere C.O."/>
            <person name="Osifeso I.O."/>
            <person name="Parra A.P."/>
            <person name="Patil S.P."/>
            <person name="Perez A.P."/>
            <person name="Perez Y.P."/>
            <person name="Pham C.P."/>
            <person name="Pu L.-L.P."/>
            <person name="Puazo M.P."/>
            <person name="Quiroz J.Q."/>
            <person name="Rouhana J.R."/>
            <person name="Ruiz M.R."/>
            <person name="Ruiz S.-J.R."/>
            <person name="Saada N.S."/>
            <person name="Santibanez J.S."/>
            <person name="Scheel M.S."/>
            <person name="Schneider B.S."/>
            <person name="Simmons D.S."/>
            <person name="Sisson I.S."/>
            <person name="Tang L.-Y.T."/>
            <person name="Thornton R.T."/>
            <person name="Tisius J.T."/>
            <person name="Toledanes G.T."/>
            <person name="Trejos Z.T."/>
            <person name="Usmani K.U."/>
            <person name="Varghese R.V."/>
            <person name="Vattathil S.V."/>
            <person name="Vee V.V."/>
            <person name="Walker D.W."/>
            <person name="Weissenberger G.W."/>
            <person name="White C.W."/>
            <person name="Williams A.W."/>
            <person name="Woodworth J.W."/>
            <person name="Wright R.W."/>
            <person name="Zhu Y.Z."/>
            <person name="Han Y.H."/>
            <person name="Newsham I.N."/>
            <person name="Nazareth L.N."/>
            <person name="Worley K.W."/>
            <person name="Muzny D.M."/>
            <person name="Rogers J.R."/>
            <person name="Gibbs R.G."/>
        </authorList>
    </citation>
    <scope>NUCLEOTIDE SEQUENCE [LARGE SCALE GENOMIC DNA]</scope>
</reference>
<reference evidence="2" key="3">
    <citation type="submission" date="2025-09" db="UniProtKB">
        <authorList>
            <consortium name="Ensembl"/>
        </authorList>
    </citation>
    <scope>IDENTIFICATION</scope>
</reference>
<sequence length="255" mass="28401">RWQLILSRCPAPGLAGSQAGQWLLVTCVPPEAEGQGKGVRVCSEPGTSRKSLNGPAPGDWFFPLSEQPCTHDSLFSFFFFKINFLLYAFLCLFLRQGLVLSPRLAPSGVISAHCSLEFPGSSHPPTSASQVAGTIGACHRTQIIFFLFFSRDGGLAMFPRLVTNPSPPILASQSTGITSVSRCANPIYFLFKYNFRFRKKLHEQYKEFPCTFRPDFPNVTTLPLYCYPFPTPIPVFVDPATKRRKMLVFSHITPL</sequence>
<proteinExistence type="predicted"/>
<evidence type="ECO:0000313" key="3">
    <source>
        <dbReference type="Proteomes" id="UP000028761"/>
    </source>
</evidence>
<dbReference type="Proteomes" id="UP000028761">
    <property type="component" value="Chromosome 9"/>
</dbReference>
<dbReference type="Ensembl" id="ENSPANT00000082592.1">
    <property type="protein sequence ID" value="ENSPANP00000052157.1"/>
    <property type="gene ID" value="ENSPANG00000048811.1"/>
</dbReference>